<feature type="domain" description="RNA polymerase sigma-70 region 2" evidence="6">
    <location>
        <begin position="26"/>
        <end position="87"/>
    </location>
</feature>
<dbReference type="SUPFAM" id="SSF54427">
    <property type="entry name" value="NTF2-like"/>
    <property type="match status" value="1"/>
</dbReference>
<keyword evidence="3" id="KW-0805">Transcription regulation</keyword>
<dbReference type="Gene3D" id="3.10.450.50">
    <property type="match status" value="1"/>
</dbReference>
<comment type="caution">
    <text evidence="8">The sequence shown here is derived from an EMBL/GenBank/DDBJ whole genome shotgun (WGS) entry which is preliminary data.</text>
</comment>
<comment type="subunit">
    <text evidence="2">Interacts transiently with the RNA polymerase catalytic core formed by RpoA, RpoB, RpoC and RpoZ (2 alpha, 1 beta, 1 beta' and 1 omega subunit) to form the RNA polymerase holoenzyme that can initiate transcription.</text>
</comment>
<organism evidence="8 9">
    <name type="scientific">Streptomyces aureus</name>
    <dbReference type="NCBI Taxonomy" id="193461"/>
    <lineage>
        <taxon>Bacteria</taxon>
        <taxon>Bacillati</taxon>
        <taxon>Actinomycetota</taxon>
        <taxon>Actinomycetes</taxon>
        <taxon>Kitasatosporales</taxon>
        <taxon>Streptomycetaceae</taxon>
        <taxon>Streptomyces</taxon>
    </lineage>
</organism>
<dbReference type="NCBIfam" id="NF007214">
    <property type="entry name" value="PRK09636.1"/>
    <property type="match status" value="1"/>
</dbReference>
<dbReference type="InterPro" id="IPR052704">
    <property type="entry name" value="ECF_Sigma-70_Domain"/>
</dbReference>
<evidence type="ECO:0000313" key="8">
    <source>
        <dbReference type="EMBL" id="MFA3835601.1"/>
    </source>
</evidence>
<sequence length="312" mass="33835">MDIRSEQAEPGRDGAAARRSTIVNEQGPLINLAYRLLGSLADAEDAVQEGYARWYALAPEQQDAVGSPGAWLSTVVSRVCLDLLGSARVRRERYVGEWLPEPLPDAREWSGRRSGAGIDPADRITLDESVAMAFLVVLDSMTPAERVAFLLHDVFRYPFTDVAEIVERTPAACRQLASSARRRVSDARPVAAPVARARVVRDFKRAWEAQDIGALIELLDASATATADGGGRVAASLTPIEGAAEIARFLVGLARQAGALNLLERTVNGQAGLVATDQGKTVAVYAFEIAGDHIQRLWVVRNPVKLRVWMRG</sequence>
<gene>
    <name evidence="8" type="primary">sigJ</name>
    <name evidence="8" type="ORF">ACEG43_05305</name>
</gene>
<feature type="domain" description="RNA polymerase sigma factor 70 region 4 type 2" evidence="7">
    <location>
        <begin position="133"/>
        <end position="183"/>
    </location>
</feature>
<evidence type="ECO:0000259" key="7">
    <source>
        <dbReference type="Pfam" id="PF08281"/>
    </source>
</evidence>
<evidence type="ECO:0000256" key="2">
    <source>
        <dbReference type="ARBA" id="ARBA00011344"/>
    </source>
</evidence>
<comment type="similarity">
    <text evidence="1">Belongs to the sigma-70 factor family. ECF subfamily.</text>
</comment>
<dbReference type="Proteomes" id="UP001571476">
    <property type="component" value="Unassembled WGS sequence"/>
</dbReference>
<dbReference type="SUPFAM" id="SSF88946">
    <property type="entry name" value="Sigma2 domain of RNA polymerase sigma factors"/>
    <property type="match status" value="1"/>
</dbReference>
<keyword evidence="4" id="KW-0731">Sigma factor</keyword>
<evidence type="ECO:0000256" key="4">
    <source>
        <dbReference type="ARBA" id="ARBA00023082"/>
    </source>
</evidence>
<accession>A0ABV4SBI1</accession>
<dbReference type="InterPro" id="IPR007627">
    <property type="entry name" value="RNA_pol_sigma70_r2"/>
</dbReference>
<protein>
    <submittedName>
        <fullName evidence="8">RNA polymerase sigma factor SigJ</fullName>
    </submittedName>
</protein>
<evidence type="ECO:0000313" key="9">
    <source>
        <dbReference type="Proteomes" id="UP001571476"/>
    </source>
</evidence>
<dbReference type="InterPro" id="IPR013325">
    <property type="entry name" value="RNA_pol_sigma_r2"/>
</dbReference>
<proteinExistence type="inferred from homology"/>
<keyword evidence="9" id="KW-1185">Reference proteome</keyword>
<dbReference type="PANTHER" id="PTHR30173">
    <property type="entry name" value="SIGMA 19 FACTOR"/>
    <property type="match status" value="1"/>
</dbReference>
<dbReference type="InterPro" id="IPR013324">
    <property type="entry name" value="RNA_pol_sigma_r3/r4-like"/>
</dbReference>
<name>A0ABV4SBI1_9ACTN</name>
<keyword evidence="5" id="KW-0804">Transcription</keyword>
<dbReference type="InterPro" id="IPR032710">
    <property type="entry name" value="NTF2-like_dom_sf"/>
</dbReference>
<evidence type="ECO:0000259" key="6">
    <source>
        <dbReference type="Pfam" id="PF04542"/>
    </source>
</evidence>
<dbReference type="PANTHER" id="PTHR30173:SF43">
    <property type="entry name" value="ECF RNA POLYMERASE SIGMA FACTOR SIGI-RELATED"/>
    <property type="match status" value="1"/>
</dbReference>
<evidence type="ECO:0000256" key="3">
    <source>
        <dbReference type="ARBA" id="ARBA00023015"/>
    </source>
</evidence>
<dbReference type="EMBL" id="JBGOSP010000002">
    <property type="protein sequence ID" value="MFA3835601.1"/>
    <property type="molecule type" value="Genomic_DNA"/>
</dbReference>
<dbReference type="InterPro" id="IPR013249">
    <property type="entry name" value="RNA_pol_sigma70_r4_t2"/>
</dbReference>
<dbReference type="Pfam" id="PF08281">
    <property type="entry name" value="Sigma70_r4_2"/>
    <property type="match status" value="1"/>
</dbReference>
<dbReference type="SUPFAM" id="SSF88659">
    <property type="entry name" value="Sigma3 and sigma4 domains of RNA polymerase sigma factors"/>
    <property type="match status" value="1"/>
</dbReference>
<dbReference type="Pfam" id="PF04542">
    <property type="entry name" value="Sigma70_r2"/>
    <property type="match status" value="1"/>
</dbReference>
<evidence type="ECO:0000256" key="5">
    <source>
        <dbReference type="ARBA" id="ARBA00023163"/>
    </source>
</evidence>
<dbReference type="Gene3D" id="1.10.1740.10">
    <property type="match status" value="1"/>
</dbReference>
<dbReference type="RefSeq" id="WP_372561583.1">
    <property type="nucleotide sequence ID" value="NZ_JBGOSP010000002.1"/>
</dbReference>
<evidence type="ECO:0000256" key="1">
    <source>
        <dbReference type="ARBA" id="ARBA00010641"/>
    </source>
</evidence>
<reference evidence="8 9" key="1">
    <citation type="submission" date="2024-08" db="EMBL/GenBank/DDBJ databases">
        <title>Genome sequence of Streptomyces aureus CACIA-1.46HGO.</title>
        <authorList>
            <person name="Evangelista-Martinez Z."/>
        </authorList>
    </citation>
    <scope>NUCLEOTIDE SEQUENCE [LARGE SCALE GENOMIC DNA]</scope>
    <source>
        <strain evidence="8 9">CACIA-1.46HGO</strain>
    </source>
</reference>